<evidence type="ECO:0000313" key="3">
    <source>
        <dbReference type="EMBL" id="PBC33290.1"/>
    </source>
</evidence>
<sequence length="1329" mass="149342">MGLKLYRFFRIFRIREERPSRMVLTVTEDTPADMLAGSMELLVQLPREHHLQMQRVTVQRSTPMMDLLVQIATAHKLTASNYTLQAIGERGMVLSHQPNTPIGALDALQVKLLPKQGTLVPRKAKQVNQPFETTFRLQVHLPRNQLYVSRVSPKMNLGEILEEVCREKDLDKNKYELRHPASLETLDLSLSLQDYHLQEVTLYARQGRTLGSALSTQDIMALQRQEERRRQQAKQGVFGFVFKKSKEGSLSTDSLGERSASPARSDETGRSTSPLQAPTRPQRKRRPAPKPPIQAQAEIKNDIEENSGDSSKDKVMISHSRNSSDSSGYHEASVLSDNPDSAGRLPETLPRRNKVPLEMSRKLAQTSQSSKSLNNLASVPGTLSHGISNTSLSSTGLRKKRVAPPPPVTRPLSSAISTQALERIVDSEESLTSDMDPSKPPSDIGVPSKANSDIEERPKANSDIGITVSSILSSNIDFIKSDTTKVELESKSGKSDLESCHRSGSINVKLSNTESKHPALIEDAPLDARVLQKRDTDLSETDVLLQKVFDTLSNSVSLPDEISVAPAKTKLKSKDISKETEQKNKKNAEYPNDLNMNTSTSNLTINSQQDTSDYVSTLEEDLSIVEWEYQLPAPPSAFRDNASPVFDNFEAITPISESLIDTKTEKTIQTSKNKNLKNIIGKKERQKNKEQLSENEVKKSNSQEKLNKEQKSESNIKKEVIYELKNKIGILPQSVNDVDSKKISNSSTSKIAPIDITLSNFTITTYSKQKNLNIFEEIEQFRQENSDDKFIRSFATLSRNRSNLDENENKNLKEFNIGTLQGKKKVATEDDKLNNTKKLEPKIQMESLQKWQYGNEKSNIQRSKSYMSICDKPNFQGNTYENKNIKNVKHTEMDDAGMKKAMSINNLNITVPKNNEKFSQWRDNILKRQENPTKEKELQSLQVLKSILPQLKNAQQAEENVTEIMSNEYSKESNVVPTCEPESAPSNKKIESETNSKINAKRYIYSGPPTINLGSWSERPSANVQIKMDIDYKFGTQQAKIVNVNNIKDEIETSSNSETSIKMQKNKFEITTSDKNKPNDLVKKLITHTTASGFKKSMSNNIIDTNSKVINDKPIVTGVELKKSSPENKDSNVIDTTPVNFKELTKAFGQDVCLRSKPKQPNIIQRSEFQQNNCSMQNGHNLNQCLTNVYQSSLKPKNFTSIAVNSTQNQNNLIFRNGINLKGNQLMPVVKGFKFSNLKSEEDQDQKIQVHVLKKDTKIEIKGDDIKEFSKKSSNNVPRSPTMPVITGVTLKSARPKSMPAQIDQRDILLESIRNFGGRENLKSATERC</sequence>
<dbReference type="Proteomes" id="UP000242457">
    <property type="component" value="Unassembled WGS sequence"/>
</dbReference>
<feature type="compositionally biased region" description="Basic and acidic residues" evidence="1">
    <location>
        <begin position="681"/>
        <end position="712"/>
    </location>
</feature>
<reference evidence="3 4" key="1">
    <citation type="submission" date="2014-07" db="EMBL/GenBank/DDBJ databases">
        <title>Genomic and transcriptomic analysis on Apis cerana provide comprehensive insights into honey bee biology.</title>
        <authorList>
            <person name="Diao Q."/>
            <person name="Sun L."/>
            <person name="Zheng H."/>
            <person name="Zheng H."/>
            <person name="Xu S."/>
            <person name="Wang S."/>
            <person name="Zeng Z."/>
            <person name="Hu F."/>
            <person name="Su S."/>
            <person name="Wu J."/>
        </authorList>
    </citation>
    <scope>NUCLEOTIDE SEQUENCE [LARGE SCALE GENOMIC DNA]</scope>
    <source>
        <tissue evidence="3">Pupae without intestine</tissue>
    </source>
</reference>
<dbReference type="STRING" id="94128.A0A2A3ENL5"/>
<feature type="region of interest" description="Disordered" evidence="1">
    <location>
        <begin position="972"/>
        <end position="991"/>
    </location>
</feature>
<dbReference type="EMBL" id="KZ288204">
    <property type="protein sequence ID" value="PBC33290.1"/>
    <property type="molecule type" value="Genomic_DNA"/>
</dbReference>
<dbReference type="InterPro" id="IPR003116">
    <property type="entry name" value="RBD_dom"/>
</dbReference>
<dbReference type="SUPFAM" id="SSF54236">
    <property type="entry name" value="Ubiquitin-like"/>
    <property type="match status" value="1"/>
</dbReference>
<dbReference type="Pfam" id="PF09469">
    <property type="entry name" value="Cobl"/>
    <property type="match status" value="1"/>
</dbReference>
<name>A0A2A3ENL5_APICC</name>
<evidence type="ECO:0000256" key="1">
    <source>
        <dbReference type="SAM" id="MobiDB-lite"/>
    </source>
</evidence>
<feature type="region of interest" description="Disordered" evidence="1">
    <location>
        <begin position="677"/>
        <end position="712"/>
    </location>
</feature>
<feature type="compositionally biased region" description="Polar residues" evidence="1">
    <location>
        <begin position="363"/>
        <end position="377"/>
    </location>
</feature>
<feature type="domain" description="RBD" evidence="2">
    <location>
        <begin position="135"/>
        <end position="205"/>
    </location>
</feature>
<feature type="compositionally biased region" description="Polar residues" evidence="1">
    <location>
        <begin position="594"/>
        <end position="605"/>
    </location>
</feature>
<dbReference type="Gene3D" id="3.10.20.90">
    <property type="entry name" value="Phosphatidylinositol 3-kinase Catalytic Subunit, Chain A, domain 1"/>
    <property type="match status" value="1"/>
</dbReference>
<feature type="region of interest" description="Disordered" evidence="1">
    <location>
        <begin position="249"/>
        <end position="458"/>
    </location>
</feature>
<protein>
    <submittedName>
        <fullName evidence="3">Cordon-bleu protein</fullName>
    </submittedName>
</protein>
<dbReference type="PROSITE" id="PS50898">
    <property type="entry name" value="RBD"/>
    <property type="match status" value="1"/>
</dbReference>
<gene>
    <name evidence="3" type="ORF">APICC_09513</name>
</gene>
<dbReference type="PANTHER" id="PTHR21557:SF2">
    <property type="entry name" value="CORDON-BLEU PROTEIN-LIKE 1"/>
    <property type="match status" value="1"/>
</dbReference>
<feature type="compositionally biased region" description="Basic and acidic residues" evidence="1">
    <location>
        <begin position="572"/>
        <end position="588"/>
    </location>
</feature>
<keyword evidence="4" id="KW-1185">Reference proteome</keyword>
<dbReference type="InterPro" id="IPR029071">
    <property type="entry name" value="Ubiquitin-like_domsf"/>
</dbReference>
<feature type="compositionally biased region" description="Polar residues" evidence="1">
    <location>
        <begin position="411"/>
        <end position="420"/>
    </location>
</feature>
<dbReference type="GO" id="GO:0003785">
    <property type="term" value="F:actin monomer binding"/>
    <property type="evidence" value="ECO:0007669"/>
    <property type="project" value="InterPro"/>
</dbReference>
<organism evidence="3 4">
    <name type="scientific">Apis cerana cerana</name>
    <name type="common">Oriental honeybee</name>
    <dbReference type="NCBI Taxonomy" id="94128"/>
    <lineage>
        <taxon>Eukaryota</taxon>
        <taxon>Metazoa</taxon>
        <taxon>Ecdysozoa</taxon>
        <taxon>Arthropoda</taxon>
        <taxon>Hexapoda</taxon>
        <taxon>Insecta</taxon>
        <taxon>Pterygota</taxon>
        <taxon>Neoptera</taxon>
        <taxon>Endopterygota</taxon>
        <taxon>Hymenoptera</taxon>
        <taxon>Apocrita</taxon>
        <taxon>Aculeata</taxon>
        <taxon>Apoidea</taxon>
        <taxon>Anthophila</taxon>
        <taxon>Apidae</taxon>
        <taxon>Apis</taxon>
    </lineage>
</organism>
<dbReference type="GO" id="GO:0007165">
    <property type="term" value="P:signal transduction"/>
    <property type="evidence" value="ECO:0007669"/>
    <property type="project" value="InterPro"/>
</dbReference>
<proteinExistence type="predicted"/>
<dbReference type="InterPro" id="IPR019025">
    <property type="entry name" value="Cordon-bleu_ubiquitin_domain"/>
</dbReference>
<dbReference type="InterPro" id="IPR039895">
    <property type="entry name" value="COBL-like"/>
</dbReference>
<evidence type="ECO:0000259" key="2">
    <source>
        <dbReference type="PROSITE" id="PS50898"/>
    </source>
</evidence>
<dbReference type="OrthoDB" id="8882621at2759"/>
<dbReference type="PANTHER" id="PTHR21557">
    <property type="entry name" value="CORDON-BLEU"/>
    <property type="match status" value="1"/>
</dbReference>
<feature type="compositionally biased region" description="Polar residues" evidence="1">
    <location>
        <begin position="385"/>
        <end position="396"/>
    </location>
</feature>
<evidence type="ECO:0000313" key="4">
    <source>
        <dbReference type="Proteomes" id="UP000242457"/>
    </source>
</evidence>
<feature type="region of interest" description="Disordered" evidence="1">
    <location>
        <begin position="569"/>
        <end position="605"/>
    </location>
</feature>
<accession>A0A2A3ENL5</accession>